<keyword evidence="6 7" id="KW-0819">tRNA processing</keyword>
<feature type="binding site" evidence="7">
    <location>
        <begin position="177"/>
        <end position="180"/>
    </location>
    <ligand>
        <name>substrate</name>
    </ligand>
</feature>
<dbReference type="HAMAP" id="MF_01057">
    <property type="entry name" value="tRNA_methyltr_TrmB"/>
    <property type="match status" value="1"/>
</dbReference>
<dbReference type="Pfam" id="PF02390">
    <property type="entry name" value="Methyltransf_4"/>
    <property type="match status" value="1"/>
</dbReference>
<dbReference type="PANTHER" id="PTHR23417:SF14">
    <property type="entry name" value="PENTACOTRIPEPTIDE-REPEAT REGION OF PRORP DOMAIN-CONTAINING PROTEIN"/>
    <property type="match status" value="1"/>
</dbReference>
<gene>
    <name evidence="7" type="primary">trmB</name>
    <name evidence="8" type="ORF">ACFQDI_17720</name>
</gene>
<feature type="binding site" evidence="7">
    <location>
        <position position="105"/>
    </location>
    <ligand>
        <name>S-adenosyl-L-methionine</name>
        <dbReference type="ChEBI" id="CHEBI:59789"/>
    </ligand>
</feature>
<evidence type="ECO:0000256" key="4">
    <source>
        <dbReference type="ARBA" id="ARBA00022679"/>
    </source>
</evidence>
<comment type="caution">
    <text evidence="7">Lacks conserved residue(s) required for the propagation of feature annotation.</text>
</comment>
<feature type="binding site" evidence="7">
    <location>
        <position position="55"/>
    </location>
    <ligand>
        <name>S-adenosyl-L-methionine</name>
        <dbReference type="ChEBI" id="CHEBI:59789"/>
    </ligand>
</feature>
<evidence type="ECO:0000256" key="1">
    <source>
        <dbReference type="ARBA" id="ARBA00000142"/>
    </source>
</evidence>
<dbReference type="InterPro" id="IPR003358">
    <property type="entry name" value="tRNA_(Gua-N-7)_MeTrfase_Trmb"/>
</dbReference>
<dbReference type="Proteomes" id="UP001596052">
    <property type="component" value="Unassembled WGS sequence"/>
</dbReference>
<comment type="similarity">
    <text evidence="7">Belongs to the class I-like SAM-binding methyltransferase superfamily. TrmB family.</text>
</comment>
<comment type="function">
    <text evidence="2 7">Catalyzes the formation of N(7)-methylguanine at position 46 (m7G46) in tRNA.</text>
</comment>
<keyword evidence="4 7" id="KW-0808">Transferase</keyword>
<evidence type="ECO:0000256" key="5">
    <source>
        <dbReference type="ARBA" id="ARBA00022691"/>
    </source>
</evidence>
<evidence type="ECO:0000256" key="7">
    <source>
        <dbReference type="HAMAP-Rule" id="MF_01057"/>
    </source>
</evidence>
<dbReference type="PANTHER" id="PTHR23417">
    <property type="entry name" value="3-DEOXY-D-MANNO-OCTULOSONIC-ACID TRANSFERASE/TRNA GUANINE-N 7 - -METHYLTRANSFERASE"/>
    <property type="match status" value="1"/>
</dbReference>
<protein>
    <recommendedName>
        <fullName evidence="7">tRNA (guanine-N(7)-)-methyltransferase</fullName>
        <ecNumber evidence="7">2.1.1.33</ecNumber>
    </recommendedName>
    <alternativeName>
        <fullName evidence="7">tRNA (guanine(46)-N(7))-methyltransferase</fullName>
    </alternativeName>
    <alternativeName>
        <fullName evidence="7">tRNA(m7G46)-methyltransferase</fullName>
    </alternativeName>
</protein>
<dbReference type="SUPFAM" id="SSF53335">
    <property type="entry name" value="S-adenosyl-L-methionine-dependent methyltransferases"/>
    <property type="match status" value="1"/>
</dbReference>
<keyword evidence="9" id="KW-1185">Reference proteome</keyword>
<evidence type="ECO:0000256" key="2">
    <source>
        <dbReference type="ARBA" id="ARBA00003015"/>
    </source>
</evidence>
<dbReference type="EMBL" id="JBHSMQ010000006">
    <property type="protein sequence ID" value="MFC5456709.1"/>
    <property type="molecule type" value="Genomic_DNA"/>
</dbReference>
<evidence type="ECO:0000313" key="9">
    <source>
        <dbReference type="Proteomes" id="UP001596052"/>
    </source>
</evidence>
<feature type="binding site" evidence="7">
    <location>
        <position position="82"/>
    </location>
    <ligand>
        <name>S-adenosyl-L-methionine</name>
        <dbReference type="ChEBI" id="CHEBI:59789"/>
    </ligand>
</feature>
<keyword evidence="5 7" id="KW-0949">S-adenosyl-L-methionine</keyword>
<comment type="pathway">
    <text evidence="7">tRNA modification; N(7)-methylguanine-tRNA biosynthesis.</text>
</comment>
<dbReference type="EC" id="2.1.1.33" evidence="7"/>
<dbReference type="InterPro" id="IPR055361">
    <property type="entry name" value="tRNA_methyltr_TrmB_bact"/>
</dbReference>
<reference evidence="9" key="1">
    <citation type="journal article" date="2019" name="Int. J. Syst. Evol. Microbiol.">
        <title>The Global Catalogue of Microorganisms (GCM) 10K type strain sequencing project: providing services to taxonomists for standard genome sequencing and annotation.</title>
        <authorList>
            <consortium name="The Broad Institute Genomics Platform"/>
            <consortium name="The Broad Institute Genome Sequencing Center for Infectious Disease"/>
            <person name="Wu L."/>
            <person name="Ma J."/>
        </authorList>
    </citation>
    <scope>NUCLEOTIDE SEQUENCE [LARGE SCALE GENOMIC DNA]</scope>
    <source>
        <strain evidence="9">CGMCC 4.1469</strain>
    </source>
</reference>
<accession>A0ABW0KTK4</accession>
<feature type="binding site" evidence="7">
    <location>
        <position position="30"/>
    </location>
    <ligand>
        <name>S-adenosyl-L-methionine</name>
        <dbReference type="ChEBI" id="CHEBI:59789"/>
    </ligand>
</feature>
<dbReference type="PROSITE" id="PS51625">
    <property type="entry name" value="SAM_MT_TRMB"/>
    <property type="match status" value="1"/>
</dbReference>
<evidence type="ECO:0000256" key="6">
    <source>
        <dbReference type="ARBA" id="ARBA00022694"/>
    </source>
</evidence>
<evidence type="ECO:0000256" key="3">
    <source>
        <dbReference type="ARBA" id="ARBA00022603"/>
    </source>
</evidence>
<feature type="binding site" evidence="7">
    <location>
        <position position="143"/>
    </location>
    <ligand>
        <name>substrate</name>
    </ligand>
</feature>
<comment type="caution">
    <text evidence="8">The sequence shown here is derived from an EMBL/GenBank/DDBJ whole genome shotgun (WGS) entry which is preliminary data.</text>
</comment>
<proteinExistence type="inferred from homology"/>
<keyword evidence="3 7" id="KW-0489">Methyltransferase</keyword>
<sequence length="200" mass="23059">MPALFTPTDHFRELTRAEIFPNPARPLEVDLGCGDGTFLTGMAAHHPERDFLGVERMLGRVSKTARKIERAHLPNARIMRLESAYTVGWLLPTASVSRLHLLCPDPWPKKGHTSRRLVNQAEFLDGLHRILIGESGEFLLKTDDQNYFEDALASFATRTHQFTRLDWPADAFHYPTTDFEQDWLNMGRTIHRARWRKIAR</sequence>
<name>A0ABW0KTK4_9BACT</name>
<dbReference type="RefSeq" id="WP_377169217.1">
    <property type="nucleotide sequence ID" value="NZ_JBHSMQ010000006.1"/>
</dbReference>
<dbReference type="Gene3D" id="3.40.50.150">
    <property type="entry name" value="Vaccinia Virus protein VP39"/>
    <property type="match status" value="1"/>
</dbReference>
<comment type="catalytic activity">
    <reaction evidence="1 7">
        <text>guanosine(46) in tRNA + S-adenosyl-L-methionine = N(7)-methylguanosine(46) in tRNA + S-adenosyl-L-homocysteine</text>
        <dbReference type="Rhea" id="RHEA:42708"/>
        <dbReference type="Rhea" id="RHEA-COMP:10188"/>
        <dbReference type="Rhea" id="RHEA-COMP:10189"/>
        <dbReference type="ChEBI" id="CHEBI:57856"/>
        <dbReference type="ChEBI" id="CHEBI:59789"/>
        <dbReference type="ChEBI" id="CHEBI:74269"/>
        <dbReference type="ChEBI" id="CHEBI:74480"/>
        <dbReference type="EC" id="2.1.1.33"/>
    </reaction>
</comment>
<dbReference type="InterPro" id="IPR029063">
    <property type="entry name" value="SAM-dependent_MTases_sf"/>
</dbReference>
<evidence type="ECO:0000313" key="8">
    <source>
        <dbReference type="EMBL" id="MFC5456709.1"/>
    </source>
</evidence>
<organism evidence="8 9">
    <name type="scientific">Prosthecobacter fluviatilis</name>
    <dbReference type="NCBI Taxonomy" id="445931"/>
    <lineage>
        <taxon>Bacteria</taxon>
        <taxon>Pseudomonadati</taxon>
        <taxon>Verrucomicrobiota</taxon>
        <taxon>Verrucomicrobiia</taxon>
        <taxon>Verrucomicrobiales</taxon>
        <taxon>Verrucomicrobiaceae</taxon>
        <taxon>Prosthecobacter</taxon>
    </lineage>
</organism>
<feature type="binding site" evidence="7">
    <location>
        <position position="109"/>
    </location>
    <ligand>
        <name>substrate</name>
    </ligand>
</feature>